<evidence type="ECO:0000259" key="3">
    <source>
        <dbReference type="PROSITE" id="PS51186"/>
    </source>
</evidence>
<name>A0ABP8AE78_9MICO</name>
<dbReference type="InterPro" id="IPR000182">
    <property type="entry name" value="GNAT_dom"/>
</dbReference>
<accession>A0ABP8AE78</accession>
<dbReference type="PANTHER" id="PTHR43877:SF2">
    <property type="entry name" value="AMINOALKYLPHOSPHONATE N-ACETYLTRANSFERASE-RELATED"/>
    <property type="match status" value="1"/>
</dbReference>
<dbReference type="PANTHER" id="PTHR43877">
    <property type="entry name" value="AMINOALKYLPHOSPHONATE N-ACETYLTRANSFERASE-RELATED-RELATED"/>
    <property type="match status" value="1"/>
</dbReference>
<reference evidence="5" key="1">
    <citation type="journal article" date="2019" name="Int. J. Syst. Evol. Microbiol.">
        <title>The Global Catalogue of Microorganisms (GCM) 10K type strain sequencing project: providing services to taxonomists for standard genome sequencing and annotation.</title>
        <authorList>
            <consortium name="The Broad Institute Genomics Platform"/>
            <consortium name="The Broad Institute Genome Sequencing Center for Infectious Disease"/>
            <person name="Wu L."/>
            <person name="Ma J."/>
        </authorList>
    </citation>
    <scope>NUCLEOTIDE SEQUENCE [LARGE SCALE GENOMIC DNA]</scope>
    <source>
        <strain evidence="5">JCM 17593</strain>
    </source>
</reference>
<evidence type="ECO:0000256" key="2">
    <source>
        <dbReference type="ARBA" id="ARBA00023315"/>
    </source>
</evidence>
<feature type="domain" description="N-acetyltransferase" evidence="3">
    <location>
        <begin position="24"/>
        <end position="174"/>
    </location>
</feature>
<evidence type="ECO:0000313" key="4">
    <source>
        <dbReference type="EMBL" id="GAA4182551.1"/>
    </source>
</evidence>
<gene>
    <name evidence="4" type="ORF">GCM10022288_00650</name>
</gene>
<dbReference type="EMBL" id="BAABBX010000001">
    <property type="protein sequence ID" value="GAA4182551.1"/>
    <property type="molecule type" value="Genomic_DNA"/>
</dbReference>
<evidence type="ECO:0000256" key="1">
    <source>
        <dbReference type="ARBA" id="ARBA00022679"/>
    </source>
</evidence>
<dbReference type="Gene3D" id="3.40.630.30">
    <property type="match status" value="1"/>
</dbReference>
<organism evidence="4 5">
    <name type="scientific">Gryllotalpicola kribbensis</name>
    <dbReference type="NCBI Taxonomy" id="993084"/>
    <lineage>
        <taxon>Bacteria</taxon>
        <taxon>Bacillati</taxon>
        <taxon>Actinomycetota</taxon>
        <taxon>Actinomycetes</taxon>
        <taxon>Micrococcales</taxon>
        <taxon>Microbacteriaceae</taxon>
        <taxon>Gryllotalpicola</taxon>
    </lineage>
</organism>
<dbReference type="RefSeq" id="WP_344772607.1">
    <property type="nucleotide sequence ID" value="NZ_BAABBX010000001.1"/>
</dbReference>
<dbReference type="InterPro" id="IPR050832">
    <property type="entry name" value="Bact_Acetyltransf"/>
</dbReference>
<proteinExistence type="predicted"/>
<evidence type="ECO:0000313" key="5">
    <source>
        <dbReference type="Proteomes" id="UP001500213"/>
    </source>
</evidence>
<keyword evidence="1" id="KW-0808">Transferase</keyword>
<protein>
    <submittedName>
        <fullName evidence="4">GNAT family N-acetyltransferase</fullName>
    </submittedName>
</protein>
<sequence>MNRPAHAEQTVRVEKVEWGDERAARLRALMDAEITPRYAALQAALTADEQELRASAFVLDPATLSGVYLALDSDGTALGHAALRRLETDGGIEWELKRLVTVEAARGRGVGTLLIRAVEADAAANGASRVVLQTGTQQPEAIALYEKLGYQRIDEYGPYVGKVPEGLYFARELR</sequence>
<comment type="caution">
    <text evidence="4">The sequence shown here is derived from an EMBL/GenBank/DDBJ whole genome shotgun (WGS) entry which is preliminary data.</text>
</comment>
<keyword evidence="2" id="KW-0012">Acyltransferase</keyword>
<dbReference type="InterPro" id="IPR016181">
    <property type="entry name" value="Acyl_CoA_acyltransferase"/>
</dbReference>
<dbReference type="CDD" id="cd04301">
    <property type="entry name" value="NAT_SF"/>
    <property type="match status" value="1"/>
</dbReference>
<dbReference type="Proteomes" id="UP001500213">
    <property type="component" value="Unassembled WGS sequence"/>
</dbReference>
<dbReference type="PROSITE" id="PS51186">
    <property type="entry name" value="GNAT"/>
    <property type="match status" value="1"/>
</dbReference>
<dbReference type="SUPFAM" id="SSF55729">
    <property type="entry name" value="Acyl-CoA N-acyltransferases (Nat)"/>
    <property type="match status" value="1"/>
</dbReference>
<keyword evidence="5" id="KW-1185">Reference proteome</keyword>
<dbReference type="Pfam" id="PF00583">
    <property type="entry name" value="Acetyltransf_1"/>
    <property type="match status" value="1"/>
</dbReference>